<evidence type="ECO:0000256" key="7">
    <source>
        <dbReference type="ARBA" id="ARBA00022989"/>
    </source>
</evidence>
<feature type="domain" description="ABC transporter" evidence="10">
    <location>
        <begin position="369"/>
        <end position="605"/>
    </location>
</feature>
<dbReference type="Proteomes" id="UP000183832">
    <property type="component" value="Unassembled WGS sequence"/>
</dbReference>
<dbReference type="FunFam" id="3.40.50.300:FF:001077">
    <property type="entry name" value="Uncharacterized protein, isoform A"/>
    <property type="match status" value="3"/>
</dbReference>
<dbReference type="STRING" id="568069.A0A1J1J1L6"/>
<evidence type="ECO:0000256" key="4">
    <source>
        <dbReference type="ARBA" id="ARBA00022692"/>
    </source>
</evidence>
<dbReference type="SUPFAM" id="SSF52540">
    <property type="entry name" value="P-loop containing nucleoside triphosphate hydrolases"/>
    <property type="match status" value="3"/>
</dbReference>
<feature type="transmembrane region" description="Helical" evidence="9">
    <location>
        <begin position="1093"/>
        <end position="1111"/>
    </location>
</feature>
<feature type="transmembrane region" description="Helical" evidence="9">
    <location>
        <begin position="702"/>
        <end position="720"/>
    </location>
</feature>
<evidence type="ECO:0000256" key="5">
    <source>
        <dbReference type="ARBA" id="ARBA00022741"/>
    </source>
</evidence>
<accession>A0A1J1J1L6</accession>
<keyword evidence="3" id="KW-0813">Transport</keyword>
<name>A0A1J1J1L6_9DIPT</name>
<keyword evidence="8 9" id="KW-0472">Membrane</keyword>
<feature type="transmembrane region" description="Helical" evidence="9">
    <location>
        <begin position="1202"/>
        <end position="1223"/>
    </location>
</feature>
<dbReference type="Gene3D" id="3.40.50.300">
    <property type="entry name" value="P-loop containing nucleotide triphosphate hydrolases"/>
    <property type="match status" value="3"/>
</dbReference>
<reference evidence="11 12" key="1">
    <citation type="submission" date="2015-04" db="EMBL/GenBank/DDBJ databases">
        <authorList>
            <person name="Syromyatnikov M.Y."/>
            <person name="Popov V.N."/>
        </authorList>
    </citation>
    <scope>NUCLEOTIDE SEQUENCE [LARGE SCALE GENOMIC DNA]</scope>
</reference>
<dbReference type="OrthoDB" id="66620at2759"/>
<keyword evidence="6" id="KW-0067">ATP-binding</keyword>
<dbReference type="GO" id="GO:0005886">
    <property type="term" value="C:plasma membrane"/>
    <property type="evidence" value="ECO:0007669"/>
    <property type="project" value="TreeGrafter"/>
</dbReference>
<gene>
    <name evidence="11" type="ORF">CLUMA_CG018947</name>
</gene>
<feature type="transmembrane region" description="Helical" evidence="9">
    <location>
        <begin position="1235"/>
        <end position="1255"/>
    </location>
</feature>
<dbReference type="InterPro" id="IPR003439">
    <property type="entry name" value="ABC_transporter-like_ATP-bd"/>
</dbReference>
<dbReference type="InterPro" id="IPR017871">
    <property type="entry name" value="ABC_transporter-like_CS"/>
</dbReference>
<dbReference type="GO" id="GO:0016887">
    <property type="term" value="F:ATP hydrolysis activity"/>
    <property type="evidence" value="ECO:0007669"/>
    <property type="project" value="InterPro"/>
</dbReference>
<sequence length="1344" mass="153125">MNISFENLSYKVEKRKLLGKKDVTEILKDINGEFRSCELSAIMGPSGSGKSTMLNILSGYTSNGFKGTIKVNNNEANPNKIRKKSSYIMQENSLHTFLSVHETINFAMNLKVGSRLNFEQRRGKIHHILESLGLLEIVGNRVKDISGGEQKRLSIALELVDDPSIIFLDEPTTGLDSSSSLQCIQLLKKLAEERKTIVCTIHSPSALLFDLLDHIYVIADSSCIYQGSTKKLIPFLNELNLICPQIYTPSDFLLEIATNDYGPQNHRLTDKIKNGLNNEFRKVENYLVEEDLLLNSTQESTEYSTSFYQQFKILLYRNFLTNSRDKTLFLMRLLINIGVGLCFGIMYFGIGNEASFIYDIQRFIVYSTFHPMFLGFNSQLTTYKKIILNEISGEFRACELSGIVGQSGSGKTSLLNILSGFTKGSVSGSIKINGKDSKNGKFREISKYIMQDFSLHRFITVEESMKFAANLTRCNESEDFKNLKITSILKELSLADKHDHYTSNLSGGEQKRLSIALELIDDPSILYLDEPTTGLDSLSSLQCVQLLRKLAYKGKTIICTIHTPSALLFEMFDYIYALADGNCIYQGSSKNLVPFLKELDLICPPSYNPIDFLLEISNNDYGEQNQRLTDKIENGMNSNYRSRDLHTSKKYEVFNIYLDSLNPDPNPISTRLMSNFTNQLGQLLIRNFLIATRDKTLTLMRLIIHLTIAIFIGIMYNGIGDDASNIFNIYKFLFFNIFLLMFTAFSSLQTSFVLKISLAMVDASLSLQFKDLCYHVDAGHFIKSEERTNILKKVNGEFRSRELTAICGPSGSGKSSLLNALSGYKVNNVTGAISLNAENISTRQIRRFSSYIMQENKLHDHLTVYESMMFAACFKLKNAENKQRKVDRILKSLNMEEKMETFVKKLSGGEKKRLSIAFELVDDPLIMFLDEPTTGLDSSSSTQCIRILKRLANEGKMIICTIHSPSPLIFEMFDHVYTLADGYCIYQGSSKNLLPFLKELNLICPDNYTPSDFLLEIATNDYGNENHRLTNKIKNGMSSMYRETSTTCHQILNNNQINLTSPSNSIYLLSLFQQTKNLLYRNSLISVRDKSLITMRLFIHLITGIIFGILYKNSGSEASKFLDNYRYIVTTIVFQLYTSYFSLQTAIPLNFPILKRERFNRWYSASAYYFAFIIHDLPITFLCSMTYVSITYLMTDQPRELLRFLAFLSISLTLSYASQGLGFMCSALFNAKSSVIFGGMFLAPFFMFSSAVIQMKDAANYFHWLFHANFLDNAIKGTLNAIYGLDRSKIECVDDIYCHYSYPKKVLQEFSIYISIWRVLFVLTLYAIFTRILTFIFIKYRLKK</sequence>
<keyword evidence="5" id="KW-0547">Nucleotide-binding</keyword>
<evidence type="ECO:0000256" key="9">
    <source>
        <dbReference type="SAM" id="Phobius"/>
    </source>
</evidence>
<evidence type="ECO:0000259" key="10">
    <source>
        <dbReference type="PROSITE" id="PS50893"/>
    </source>
</evidence>
<dbReference type="PROSITE" id="PS50893">
    <property type="entry name" value="ABC_TRANSPORTER_2"/>
    <property type="match status" value="3"/>
</dbReference>
<evidence type="ECO:0000256" key="3">
    <source>
        <dbReference type="ARBA" id="ARBA00022448"/>
    </source>
</evidence>
<comment type="similarity">
    <text evidence="2">Belongs to the ABC transporter superfamily. ABCG family. Eye pigment precursor importer (TC 3.A.1.204) subfamily.</text>
</comment>
<dbReference type="InterPro" id="IPR003593">
    <property type="entry name" value="AAA+_ATPase"/>
</dbReference>
<comment type="subcellular location">
    <subcellularLocation>
        <location evidence="1">Membrane</location>
        <topology evidence="1">Multi-pass membrane protein</topology>
    </subcellularLocation>
</comment>
<evidence type="ECO:0000313" key="11">
    <source>
        <dbReference type="EMBL" id="CRL06232.1"/>
    </source>
</evidence>
<dbReference type="PANTHER" id="PTHR48041:SF133">
    <property type="entry name" value="GH24286P"/>
    <property type="match status" value="1"/>
</dbReference>
<feature type="transmembrane region" description="Helical" evidence="9">
    <location>
        <begin position="732"/>
        <end position="754"/>
    </location>
</feature>
<evidence type="ECO:0000256" key="1">
    <source>
        <dbReference type="ARBA" id="ARBA00004141"/>
    </source>
</evidence>
<dbReference type="InterPro" id="IPR050352">
    <property type="entry name" value="ABCG_transporters"/>
</dbReference>
<dbReference type="InterPro" id="IPR027417">
    <property type="entry name" value="P-loop_NTPase"/>
</dbReference>
<keyword evidence="4 9" id="KW-0812">Transmembrane</keyword>
<feature type="transmembrane region" description="Helical" evidence="9">
    <location>
        <begin position="1168"/>
        <end position="1190"/>
    </location>
</feature>
<dbReference type="PROSITE" id="PS00211">
    <property type="entry name" value="ABC_TRANSPORTER_1"/>
    <property type="match status" value="2"/>
</dbReference>
<feature type="transmembrane region" description="Helical" evidence="9">
    <location>
        <begin position="329"/>
        <end position="350"/>
    </location>
</feature>
<feature type="domain" description="ABC transporter" evidence="10">
    <location>
        <begin position="767"/>
        <end position="1006"/>
    </location>
</feature>
<feature type="domain" description="ABC transporter" evidence="10">
    <location>
        <begin position="3"/>
        <end position="245"/>
    </location>
</feature>
<dbReference type="Pfam" id="PF00005">
    <property type="entry name" value="ABC_tran"/>
    <property type="match status" value="3"/>
</dbReference>
<feature type="transmembrane region" description="Helical" evidence="9">
    <location>
        <begin position="1127"/>
        <end position="1147"/>
    </location>
</feature>
<keyword evidence="7 9" id="KW-1133">Transmembrane helix</keyword>
<protein>
    <submittedName>
        <fullName evidence="11">CLUMA_CG018947, isoform A</fullName>
    </submittedName>
</protein>
<evidence type="ECO:0000256" key="8">
    <source>
        <dbReference type="ARBA" id="ARBA00023136"/>
    </source>
</evidence>
<evidence type="ECO:0000256" key="2">
    <source>
        <dbReference type="ARBA" id="ARBA00005814"/>
    </source>
</evidence>
<dbReference type="GO" id="GO:0005524">
    <property type="term" value="F:ATP binding"/>
    <property type="evidence" value="ECO:0007669"/>
    <property type="project" value="UniProtKB-KW"/>
</dbReference>
<proteinExistence type="inferred from homology"/>
<feature type="transmembrane region" description="Helical" evidence="9">
    <location>
        <begin position="1310"/>
        <end position="1338"/>
    </location>
</feature>
<dbReference type="InterPro" id="IPR013525">
    <property type="entry name" value="ABC2_TM"/>
</dbReference>
<evidence type="ECO:0000256" key="6">
    <source>
        <dbReference type="ARBA" id="ARBA00022840"/>
    </source>
</evidence>
<evidence type="ECO:0000313" key="12">
    <source>
        <dbReference type="Proteomes" id="UP000183832"/>
    </source>
</evidence>
<dbReference type="Pfam" id="PF01061">
    <property type="entry name" value="ABC2_membrane"/>
    <property type="match status" value="3"/>
</dbReference>
<dbReference type="EMBL" id="CVRI01000066">
    <property type="protein sequence ID" value="CRL06232.1"/>
    <property type="molecule type" value="Genomic_DNA"/>
</dbReference>
<organism evidence="11 12">
    <name type="scientific">Clunio marinus</name>
    <dbReference type="NCBI Taxonomy" id="568069"/>
    <lineage>
        <taxon>Eukaryota</taxon>
        <taxon>Metazoa</taxon>
        <taxon>Ecdysozoa</taxon>
        <taxon>Arthropoda</taxon>
        <taxon>Hexapoda</taxon>
        <taxon>Insecta</taxon>
        <taxon>Pterygota</taxon>
        <taxon>Neoptera</taxon>
        <taxon>Endopterygota</taxon>
        <taxon>Diptera</taxon>
        <taxon>Nematocera</taxon>
        <taxon>Chironomoidea</taxon>
        <taxon>Chironomidae</taxon>
        <taxon>Clunio</taxon>
    </lineage>
</organism>
<dbReference type="GO" id="GO:0140359">
    <property type="term" value="F:ABC-type transporter activity"/>
    <property type="evidence" value="ECO:0007669"/>
    <property type="project" value="InterPro"/>
</dbReference>
<dbReference type="SMART" id="SM00382">
    <property type="entry name" value="AAA"/>
    <property type="match status" value="3"/>
</dbReference>
<dbReference type="PANTHER" id="PTHR48041">
    <property type="entry name" value="ABC TRANSPORTER G FAMILY MEMBER 28"/>
    <property type="match status" value="1"/>
</dbReference>
<keyword evidence="12" id="KW-1185">Reference proteome</keyword>